<reference evidence="1" key="2">
    <citation type="submission" date="2025-08" db="UniProtKB">
        <authorList>
            <consortium name="Ensembl"/>
        </authorList>
    </citation>
    <scope>IDENTIFICATION</scope>
</reference>
<dbReference type="Ensembl" id="ENSDCDT00010012747.1">
    <property type="protein sequence ID" value="ENSDCDP00010012155.1"/>
    <property type="gene ID" value="ENSDCDG00010005432.1"/>
</dbReference>
<proteinExistence type="predicted"/>
<reference evidence="1 2" key="1">
    <citation type="submission" date="2020-06" db="EMBL/GenBank/DDBJ databases">
        <authorList>
            <consortium name="Wellcome Sanger Institute Data Sharing"/>
        </authorList>
    </citation>
    <scope>NUCLEOTIDE SEQUENCE [LARGE SCALE GENOMIC DNA]</scope>
</reference>
<keyword evidence="2" id="KW-1185">Reference proteome</keyword>
<name>A0AAY4AUW9_9TELE</name>
<dbReference type="Proteomes" id="UP000694580">
    <property type="component" value="Chromosome 8"/>
</dbReference>
<dbReference type="AlphaFoldDB" id="A0AAY4AUW9"/>
<reference evidence="1" key="3">
    <citation type="submission" date="2025-09" db="UniProtKB">
        <authorList>
            <consortium name="Ensembl"/>
        </authorList>
    </citation>
    <scope>IDENTIFICATION</scope>
</reference>
<evidence type="ECO:0000313" key="1">
    <source>
        <dbReference type="Ensembl" id="ENSDCDP00010012155.1"/>
    </source>
</evidence>
<accession>A0AAY4AUW9</accession>
<organism evidence="1 2">
    <name type="scientific">Denticeps clupeoides</name>
    <name type="common">denticle herring</name>
    <dbReference type="NCBI Taxonomy" id="299321"/>
    <lineage>
        <taxon>Eukaryota</taxon>
        <taxon>Metazoa</taxon>
        <taxon>Chordata</taxon>
        <taxon>Craniata</taxon>
        <taxon>Vertebrata</taxon>
        <taxon>Euteleostomi</taxon>
        <taxon>Actinopterygii</taxon>
        <taxon>Neopterygii</taxon>
        <taxon>Teleostei</taxon>
        <taxon>Clupei</taxon>
        <taxon>Clupeiformes</taxon>
        <taxon>Denticipitoidei</taxon>
        <taxon>Denticipitidae</taxon>
        <taxon>Denticeps</taxon>
    </lineage>
</organism>
<sequence>LNSTSLSPGKMNVPLALTAHSQQRWLFYYTDALCYRIRHSPVSSEIAKGRWSVSRKCSPRTQIQSSAS</sequence>
<evidence type="ECO:0000313" key="2">
    <source>
        <dbReference type="Proteomes" id="UP000694580"/>
    </source>
</evidence>
<protein>
    <submittedName>
        <fullName evidence="1">Uncharacterized protein</fullName>
    </submittedName>
</protein>